<accession>A0AAV4TDD7</accession>
<reference evidence="1 2" key="1">
    <citation type="submission" date="2021-06" db="EMBL/GenBank/DDBJ databases">
        <title>Caerostris darwini draft genome.</title>
        <authorList>
            <person name="Kono N."/>
            <person name="Arakawa K."/>
        </authorList>
    </citation>
    <scope>NUCLEOTIDE SEQUENCE [LARGE SCALE GENOMIC DNA]</scope>
</reference>
<evidence type="ECO:0000313" key="2">
    <source>
        <dbReference type="Proteomes" id="UP001054837"/>
    </source>
</evidence>
<evidence type="ECO:0000313" key="1">
    <source>
        <dbReference type="EMBL" id="GIY44179.1"/>
    </source>
</evidence>
<organism evidence="1 2">
    <name type="scientific">Caerostris darwini</name>
    <dbReference type="NCBI Taxonomy" id="1538125"/>
    <lineage>
        <taxon>Eukaryota</taxon>
        <taxon>Metazoa</taxon>
        <taxon>Ecdysozoa</taxon>
        <taxon>Arthropoda</taxon>
        <taxon>Chelicerata</taxon>
        <taxon>Arachnida</taxon>
        <taxon>Araneae</taxon>
        <taxon>Araneomorphae</taxon>
        <taxon>Entelegynae</taxon>
        <taxon>Araneoidea</taxon>
        <taxon>Araneidae</taxon>
        <taxon>Caerostris</taxon>
    </lineage>
</organism>
<gene>
    <name evidence="1" type="ORF">CDAR_497901</name>
</gene>
<comment type="caution">
    <text evidence="1">The sequence shown here is derived from an EMBL/GenBank/DDBJ whole genome shotgun (WGS) entry which is preliminary data.</text>
</comment>
<protein>
    <submittedName>
        <fullName evidence="1">Uncharacterized protein</fullName>
    </submittedName>
</protein>
<dbReference type="EMBL" id="BPLQ01009472">
    <property type="protein sequence ID" value="GIY44179.1"/>
    <property type="molecule type" value="Genomic_DNA"/>
</dbReference>
<sequence length="86" mass="9567">MLPCFSDEDGGKRGDSSGCLHIPFFQTDQSALQYKEFAARPSILIKNPKRTEQTIFCGEGGPPPFICHVDKKGKRRVVPIEDLSDN</sequence>
<dbReference type="AlphaFoldDB" id="A0AAV4TDD7"/>
<dbReference type="Proteomes" id="UP001054837">
    <property type="component" value="Unassembled WGS sequence"/>
</dbReference>
<proteinExistence type="predicted"/>
<name>A0AAV4TDD7_9ARAC</name>
<keyword evidence="2" id="KW-1185">Reference proteome</keyword>